<evidence type="ECO:0000313" key="2">
    <source>
        <dbReference type="EMBL" id="PKR56125.1"/>
    </source>
</evidence>
<name>A0A2N3KZX4_9PROT</name>
<dbReference type="EMBL" id="NWTK01000001">
    <property type="protein sequence ID" value="PKR56125.1"/>
    <property type="molecule type" value="Genomic_DNA"/>
</dbReference>
<evidence type="ECO:0000256" key="1">
    <source>
        <dbReference type="SAM" id="Phobius"/>
    </source>
</evidence>
<accession>A0A2N3KZX4</accession>
<keyword evidence="1" id="KW-0812">Transmembrane</keyword>
<keyword evidence="1" id="KW-1133">Transmembrane helix</keyword>
<gene>
    <name evidence="2" type="ORF">COO20_02680</name>
</gene>
<evidence type="ECO:0000313" key="3">
    <source>
        <dbReference type="Proteomes" id="UP000233597"/>
    </source>
</evidence>
<proteinExistence type="predicted"/>
<organism evidence="2 3">
    <name type="scientific">Thalassospira marina</name>
    <dbReference type="NCBI Taxonomy" id="2048283"/>
    <lineage>
        <taxon>Bacteria</taxon>
        <taxon>Pseudomonadati</taxon>
        <taxon>Pseudomonadota</taxon>
        <taxon>Alphaproteobacteria</taxon>
        <taxon>Rhodospirillales</taxon>
        <taxon>Thalassospiraceae</taxon>
        <taxon>Thalassospira</taxon>
    </lineage>
</organism>
<dbReference type="AlphaFoldDB" id="A0A2N3KZX4"/>
<sequence>MSTAWADRSSNFCTRLAYFLTVFANLAMRIPYPTKKWRFSQRFLPGRVALWPVGHVTFSPRNADM</sequence>
<reference evidence="2 3" key="1">
    <citation type="submission" date="2017-09" db="EMBL/GenBank/DDBJ databases">
        <title>Biodiversity and function of Thalassospira species in the particle-attached aromatic-hydrocarbon-degrading consortia from the surface seawater of the South China Sea.</title>
        <authorList>
            <person name="Dong C."/>
            <person name="Liu R."/>
            <person name="Shao Z."/>
        </authorList>
    </citation>
    <scope>NUCLEOTIDE SEQUENCE [LARGE SCALE GENOMIC DNA]</scope>
    <source>
        <strain evidence="2 3">CSC1P2</strain>
    </source>
</reference>
<keyword evidence="1" id="KW-0472">Membrane</keyword>
<protein>
    <submittedName>
        <fullName evidence="2">Uncharacterized protein</fullName>
    </submittedName>
</protein>
<dbReference type="Proteomes" id="UP000233597">
    <property type="component" value="Unassembled WGS sequence"/>
</dbReference>
<feature type="transmembrane region" description="Helical" evidence="1">
    <location>
        <begin position="15"/>
        <end position="32"/>
    </location>
</feature>
<comment type="caution">
    <text evidence="2">The sequence shown here is derived from an EMBL/GenBank/DDBJ whole genome shotgun (WGS) entry which is preliminary data.</text>
</comment>